<dbReference type="EMBL" id="LAZR01000066">
    <property type="protein sequence ID" value="KKN96064.1"/>
    <property type="molecule type" value="Genomic_DNA"/>
</dbReference>
<gene>
    <name evidence="1" type="ORF">LCGC14_0169930</name>
</gene>
<proteinExistence type="predicted"/>
<comment type="caution">
    <text evidence="1">The sequence shown here is derived from an EMBL/GenBank/DDBJ whole genome shotgun (WGS) entry which is preliminary data.</text>
</comment>
<organism evidence="1">
    <name type="scientific">marine sediment metagenome</name>
    <dbReference type="NCBI Taxonomy" id="412755"/>
    <lineage>
        <taxon>unclassified sequences</taxon>
        <taxon>metagenomes</taxon>
        <taxon>ecological metagenomes</taxon>
    </lineage>
</organism>
<sequence>MKSIQVTTSPLLKQFATVLSEDELALTSKLGTNTISRVRFKSLAFPADEAEQLNFVEELIDGQHPEAKGVLKGMFPACVRDQVRAVRELLDAGQAR</sequence>
<evidence type="ECO:0000313" key="1">
    <source>
        <dbReference type="EMBL" id="KKN96064.1"/>
    </source>
</evidence>
<dbReference type="AlphaFoldDB" id="A0A0F9UWC5"/>
<name>A0A0F9UWC5_9ZZZZ</name>
<accession>A0A0F9UWC5</accession>
<protein>
    <submittedName>
        <fullName evidence="1">Uncharacterized protein</fullName>
    </submittedName>
</protein>
<reference evidence="1" key="1">
    <citation type="journal article" date="2015" name="Nature">
        <title>Complex archaea that bridge the gap between prokaryotes and eukaryotes.</title>
        <authorList>
            <person name="Spang A."/>
            <person name="Saw J.H."/>
            <person name="Jorgensen S.L."/>
            <person name="Zaremba-Niedzwiedzka K."/>
            <person name="Martijn J."/>
            <person name="Lind A.E."/>
            <person name="van Eijk R."/>
            <person name="Schleper C."/>
            <person name="Guy L."/>
            <person name="Ettema T.J."/>
        </authorList>
    </citation>
    <scope>NUCLEOTIDE SEQUENCE</scope>
</reference>